<dbReference type="Pfam" id="PF13432">
    <property type="entry name" value="TPR_16"/>
    <property type="match status" value="1"/>
</dbReference>
<organism evidence="4 5">
    <name type="scientific">Hymenobacter psychrotolerans DSM 18569</name>
    <dbReference type="NCBI Taxonomy" id="1121959"/>
    <lineage>
        <taxon>Bacteria</taxon>
        <taxon>Pseudomonadati</taxon>
        <taxon>Bacteroidota</taxon>
        <taxon>Cytophagia</taxon>
        <taxon>Cytophagales</taxon>
        <taxon>Hymenobacteraceae</taxon>
        <taxon>Hymenobacter</taxon>
    </lineage>
</organism>
<dbReference type="PROSITE" id="PS50005">
    <property type="entry name" value="TPR"/>
    <property type="match status" value="7"/>
</dbReference>
<dbReference type="Proteomes" id="UP000183947">
    <property type="component" value="Unassembled WGS sequence"/>
</dbReference>
<feature type="repeat" description="TPR" evidence="3">
    <location>
        <begin position="338"/>
        <end position="371"/>
    </location>
</feature>
<dbReference type="STRING" id="1121959.SAMN02746009_00591"/>
<dbReference type="EMBL" id="FRAS01000002">
    <property type="protein sequence ID" value="SHK27034.1"/>
    <property type="molecule type" value="Genomic_DNA"/>
</dbReference>
<feature type="repeat" description="TPR" evidence="3">
    <location>
        <begin position="134"/>
        <end position="167"/>
    </location>
</feature>
<dbReference type="Pfam" id="PF14559">
    <property type="entry name" value="TPR_19"/>
    <property type="match status" value="2"/>
</dbReference>
<dbReference type="AlphaFoldDB" id="A0A1M6R3J7"/>
<gene>
    <name evidence="4" type="ORF">SAMN02746009_00591</name>
</gene>
<keyword evidence="2 3" id="KW-0802">TPR repeat</keyword>
<protein>
    <submittedName>
        <fullName evidence="4">Tfp pilus assembly protein PilF</fullName>
    </submittedName>
</protein>
<dbReference type="Pfam" id="PF13428">
    <property type="entry name" value="TPR_14"/>
    <property type="match status" value="1"/>
</dbReference>
<dbReference type="SUPFAM" id="SSF48452">
    <property type="entry name" value="TPR-like"/>
    <property type="match status" value="2"/>
</dbReference>
<feature type="repeat" description="TPR" evidence="3">
    <location>
        <begin position="270"/>
        <end position="303"/>
    </location>
</feature>
<dbReference type="InterPro" id="IPR011990">
    <property type="entry name" value="TPR-like_helical_dom_sf"/>
</dbReference>
<feature type="repeat" description="TPR" evidence="3">
    <location>
        <begin position="372"/>
        <end position="405"/>
    </location>
</feature>
<evidence type="ECO:0000256" key="3">
    <source>
        <dbReference type="PROSITE-ProRule" id="PRU00339"/>
    </source>
</evidence>
<dbReference type="RefSeq" id="WP_073281220.1">
    <property type="nucleotide sequence ID" value="NZ_FRAS01000002.1"/>
</dbReference>
<dbReference type="PANTHER" id="PTHR44943:SF8">
    <property type="entry name" value="TPR REPEAT-CONTAINING PROTEIN MJ0263"/>
    <property type="match status" value="1"/>
</dbReference>
<dbReference type="SMART" id="SM00028">
    <property type="entry name" value="TPR"/>
    <property type="match status" value="11"/>
</dbReference>
<dbReference type="OrthoDB" id="9803982at2"/>
<keyword evidence="5" id="KW-1185">Reference proteome</keyword>
<evidence type="ECO:0000256" key="1">
    <source>
        <dbReference type="ARBA" id="ARBA00022737"/>
    </source>
</evidence>
<feature type="repeat" description="TPR" evidence="3">
    <location>
        <begin position="304"/>
        <end position="337"/>
    </location>
</feature>
<feature type="repeat" description="TPR" evidence="3">
    <location>
        <begin position="406"/>
        <end position="439"/>
    </location>
</feature>
<proteinExistence type="predicted"/>
<evidence type="ECO:0000256" key="2">
    <source>
        <dbReference type="ARBA" id="ARBA00022803"/>
    </source>
</evidence>
<keyword evidence="1" id="KW-0677">Repeat</keyword>
<dbReference type="InterPro" id="IPR019734">
    <property type="entry name" value="TPR_rpt"/>
</dbReference>
<dbReference type="InterPro" id="IPR051685">
    <property type="entry name" value="Ycf3/AcsC/BcsC/TPR_MFPF"/>
</dbReference>
<dbReference type="PANTHER" id="PTHR44943">
    <property type="entry name" value="CELLULOSE SYNTHASE OPERON PROTEIN C"/>
    <property type="match status" value="1"/>
</dbReference>
<sequence>MNENFEDRDEVLDTVRRFERMVAQNEPVFFDLADFENIIDHYTSNTQYDQALQACEAAIAQYPFSTELLIDRSQVLAMKGEYTAASTQIENVAQLDPDNPDVAVTRGIIATQKGEFAEAVAFFLQASERAPDRDDIYFNLGLAYQSWQKFKSAAKYYKKSLRLNSDNDVAIQELLYCLEVTSRLEEHLPFFQRFIDDDPYSAVAWYNLGQAHFRLNQVEKAIAAFDYALLIDAKFYEAHAYLASTYVSQERYRDAIAEFEQSYPEGQPTPEALCNIGECHEKLREWDASRRFYQKAIDLEPEMDEAWFGIGIILNEQQRYFEAIHFFRKAVTIYAESVEYWLALAAAEYQVGNIVSALEAYEKASEVAPDSKDVWLNWSILLYEQGNFQGAIDLMRNAIEVQPAEAELHYRLCAYLLAAGRYREAYETLENALTLDFDKHRLLFEYFPELESQKALARLIDQYRK</sequence>
<reference evidence="5" key="1">
    <citation type="submission" date="2016-11" db="EMBL/GenBank/DDBJ databases">
        <authorList>
            <person name="Varghese N."/>
            <person name="Submissions S."/>
        </authorList>
    </citation>
    <scope>NUCLEOTIDE SEQUENCE [LARGE SCALE GENOMIC DNA]</scope>
    <source>
        <strain evidence="5">DSM 18569</strain>
    </source>
</reference>
<name>A0A1M6R3J7_9BACT</name>
<dbReference type="Gene3D" id="1.25.40.10">
    <property type="entry name" value="Tetratricopeptide repeat domain"/>
    <property type="match status" value="3"/>
</dbReference>
<feature type="repeat" description="TPR" evidence="3">
    <location>
        <begin position="202"/>
        <end position="235"/>
    </location>
</feature>
<accession>A0A1M6R3J7</accession>
<dbReference type="Pfam" id="PF00515">
    <property type="entry name" value="TPR_1"/>
    <property type="match status" value="2"/>
</dbReference>
<evidence type="ECO:0000313" key="4">
    <source>
        <dbReference type="EMBL" id="SHK27034.1"/>
    </source>
</evidence>
<evidence type="ECO:0000313" key="5">
    <source>
        <dbReference type="Proteomes" id="UP000183947"/>
    </source>
</evidence>